<dbReference type="PANTHER" id="PTHR43968:SF6">
    <property type="entry name" value="GLUTATHIONE S-TRANSFERASE OMEGA"/>
    <property type="match status" value="1"/>
</dbReference>
<gene>
    <name evidence="3" type="ORF">B0A49_05033</name>
</gene>
<dbReference type="Proteomes" id="UP000308768">
    <property type="component" value="Unassembled WGS sequence"/>
</dbReference>
<dbReference type="InterPro" id="IPR040079">
    <property type="entry name" value="Glutathione_S-Trfase"/>
</dbReference>
<evidence type="ECO:0000259" key="2">
    <source>
        <dbReference type="PROSITE" id="PS50405"/>
    </source>
</evidence>
<dbReference type="InterPro" id="IPR004045">
    <property type="entry name" value="Glutathione_S-Trfase_N"/>
</dbReference>
<dbReference type="SFLD" id="SFLDS00019">
    <property type="entry name" value="Glutathione_Transferase_(cytos"/>
    <property type="match status" value="1"/>
</dbReference>
<organism evidence="3 4">
    <name type="scientific">Cryomyces minteri</name>
    <dbReference type="NCBI Taxonomy" id="331657"/>
    <lineage>
        <taxon>Eukaryota</taxon>
        <taxon>Fungi</taxon>
        <taxon>Dikarya</taxon>
        <taxon>Ascomycota</taxon>
        <taxon>Pezizomycotina</taxon>
        <taxon>Dothideomycetes</taxon>
        <taxon>Dothideomycetes incertae sedis</taxon>
        <taxon>Cryomyces</taxon>
    </lineage>
</organism>
<proteinExistence type="predicted"/>
<dbReference type="InterPro" id="IPR036249">
    <property type="entry name" value="Thioredoxin-like_sf"/>
</dbReference>
<feature type="domain" description="GST N-terminal" evidence="1">
    <location>
        <begin position="1"/>
        <end position="79"/>
    </location>
</feature>
<dbReference type="CDD" id="cd03205">
    <property type="entry name" value="GST_C_6"/>
    <property type="match status" value="1"/>
</dbReference>
<dbReference type="Gene3D" id="3.40.30.10">
    <property type="entry name" value="Glutaredoxin"/>
    <property type="match status" value="1"/>
</dbReference>
<name>A0A4U0X3H2_9PEZI</name>
<evidence type="ECO:0000259" key="1">
    <source>
        <dbReference type="PROSITE" id="PS50404"/>
    </source>
</evidence>
<dbReference type="PANTHER" id="PTHR43968">
    <property type="match status" value="1"/>
</dbReference>
<dbReference type="OrthoDB" id="249703at2759"/>
<dbReference type="Gene3D" id="1.20.1050.10">
    <property type="match status" value="1"/>
</dbReference>
<keyword evidence="4" id="KW-1185">Reference proteome</keyword>
<dbReference type="SFLD" id="SFLDG00358">
    <property type="entry name" value="Main_(cytGST)"/>
    <property type="match status" value="1"/>
</dbReference>
<accession>A0A4U0X3H2</accession>
<sequence length="214" mass="24416">MLKLISATPSPYARKVRITLAEKNIPFELQTEVPWDSATQKPRYNPLEKLPVLIFPDGKSVYESHYILEYLEAKYPSSDYTPMLPDDVDGRLFARQVEVVADGMCDALVLLFVEKQREAGKQSPEWQARQMRKVDGGMRAMAEWAGTKEYMVGDRLGLADVATGSVCGYIDVRFPEYPWRERHPDLAKYVDGLAQRQSFRDTVPVGQKINDRIV</sequence>
<dbReference type="InterPro" id="IPR050983">
    <property type="entry name" value="GST_Omega/HSP26"/>
</dbReference>
<dbReference type="PROSITE" id="PS50404">
    <property type="entry name" value="GST_NTER"/>
    <property type="match status" value="1"/>
</dbReference>
<dbReference type="InterPro" id="IPR036282">
    <property type="entry name" value="Glutathione-S-Trfase_C_sf"/>
</dbReference>
<comment type="caution">
    <text evidence="3">The sequence shown here is derived from an EMBL/GenBank/DDBJ whole genome shotgun (WGS) entry which is preliminary data.</text>
</comment>
<dbReference type="STRING" id="331657.A0A4U0X3H2"/>
<dbReference type="EMBL" id="NAJN01000608">
    <property type="protein sequence ID" value="TKA70900.1"/>
    <property type="molecule type" value="Genomic_DNA"/>
</dbReference>
<dbReference type="PROSITE" id="PS50405">
    <property type="entry name" value="GST_CTER"/>
    <property type="match status" value="1"/>
</dbReference>
<evidence type="ECO:0000313" key="4">
    <source>
        <dbReference type="Proteomes" id="UP000308768"/>
    </source>
</evidence>
<dbReference type="Pfam" id="PF13410">
    <property type="entry name" value="GST_C_2"/>
    <property type="match status" value="1"/>
</dbReference>
<dbReference type="AlphaFoldDB" id="A0A4U0X3H2"/>
<evidence type="ECO:0000313" key="3">
    <source>
        <dbReference type="EMBL" id="TKA70900.1"/>
    </source>
</evidence>
<dbReference type="SUPFAM" id="SSF52833">
    <property type="entry name" value="Thioredoxin-like"/>
    <property type="match status" value="1"/>
</dbReference>
<dbReference type="InterPro" id="IPR010987">
    <property type="entry name" value="Glutathione-S-Trfase_C-like"/>
</dbReference>
<dbReference type="Pfam" id="PF13409">
    <property type="entry name" value="GST_N_2"/>
    <property type="match status" value="1"/>
</dbReference>
<protein>
    <recommendedName>
        <fullName evidence="5">GST N-terminal domain-containing protein</fullName>
    </recommendedName>
</protein>
<dbReference type="SUPFAM" id="SSF47616">
    <property type="entry name" value="GST C-terminal domain-like"/>
    <property type="match status" value="1"/>
</dbReference>
<feature type="domain" description="GST C-terminal" evidence="2">
    <location>
        <begin position="86"/>
        <end position="214"/>
    </location>
</feature>
<evidence type="ECO:0008006" key="5">
    <source>
        <dbReference type="Google" id="ProtNLM"/>
    </source>
</evidence>
<reference evidence="3 4" key="1">
    <citation type="submission" date="2017-03" db="EMBL/GenBank/DDBJ databases">
        <title>Genomes of endolithic fungi from Antarctica.</title>
        <authorList>
            <person name="Coleine C."/>
            <person name="Masonjones S."/>
            <person name="Stajich J.E."/>
        </authorList>
    </citation>
    <scope>NUCLEOTIDE SEQUENCE [LARGE SCALE GENOMIC DNA]</scope>
    <source>
        <strain evidence="3 4">CCFEE 5187</strain>
    </source>
</reference>
<dbReference type="GO" id="GO:0005737">
    <property type="term" value="C:cytoplasm"/>
    <property type="evidence" value="ECO:0007669"/>
    <property type="project" value="TreeGrafter"/>
</dbReference>